<comment type="caution">
    <text evidence="3">The sequence shown here is derived from an EMBL/GenBank/DDBJ whole genome shotgun (WGS) entry which is preliminary data.</text>
</comment>
<dbReference type="Proteomes" id="UP001599756">
    <property type="component" value="Unassembled WGS sequence"/>
</dbReference>
<evidence type="ECO:0000313" key="3">
    <source>
        <dbReference type="EMBL" id="MFE1752579.1"/>
    </source>
</evidence>
<evidence type="ECO:0000259" key="2">
    <source>
        <dbReference type="Pfam" id="PF07484"/>
    </source>
</evidence>
<evidence type="ECO:0000313" key="4">
    <source>
        <dbReference type="Proteomes" id="UP001599756"/>
    </source>
</evidence>
<feature type="compositionally biased region" description="Polar residues" evidence="1">
    <location>
        <begin position="100"/>
        <end position="119"/>
    </location>
</feature>
<dbReference type="SUPFAM" id="SSF88874">
    <property type="entry name" value="Receptor-binding domain of short tail fibre protein gp12"/>
    <property type="match status" value="1"/>
</dbReference>
<evidence type="ECO:0000256" key="1">
    <source>
        <dbReference type="SAM" id="MobiDB-lite"/>
    </source>
</evidence>
<organism evidence="3 4">
    <name type="scientific">Streptomyces anandii</name>
    <dbReference type="NCBI Taxonomy" id="285454"/>
    <lineage>
        <taxon>Bacteria</taxon>
        <taxon>Bacillati</taxon>
        <taxon>Actinomycetota</taxon>
        <taxon>Actinomycetes</taxon>
        <taxon>Kitasatosporales</taxon>
        <taxon>Streptomycetaceae</taxon>
        <taxon>Streptomyces</taxon>
    </lineage>
</organism>
<dbReference type="EMBL" id="JBHYTS010000027">
    <property type="protein sequence ID" value="MFE1752579.1"/>
    <property type="molecule type" value="Genomic_DNA"/>
</dbReference>
<keyword evidence="4" id="KW-1185">Reference proteome</keyword>
<feature type="domain" description="Phage tail collar" evidence="2">
    <location>
        <begin position="34"/>
        <end position="82"/>
    </location>
</feature>
<dbReference type="RefSeq" id="WP_381827127.1">
    <property type="nucleotide sequence ID" value="NZ_JBHYTS010000027.1"/>
</dbReference>
<gene>
    <name evidence="3" type="ORF">ACFW88_18885</name>
</gene>
<feature type="region of interest" description="Disordered" evidence="1">
    <location>
        <begin position="65"/>
        <end position="182"/>
    </location>
</feature>
<protein>
    <submittedName>
        <fullName evidence="3">Phage tail protein</fullName>
    </submittedName>
</protein>
<dbReference type="InterPro" id="IPR037053">
    <property type="entry name" value="Phage_tail_collar_dom_sf"/>
</dbReference>
<feature type="compositionally biased region" description="Basic and acidic residues" evidence="1">
    <location>
        <begin position="85"/>
        <end position="96"/>
    </location>
</feature>
<sequence length="202" mass="20519">MSTAQESRPTQVIPVNGVLVGSVVGYGGVVSGNSQPPAGWLLCDGTELSRATYADLFQVIGTQHGGGDGTSTFNLPDYRGQFQRGVDDGTGRDPDAGSRTAANQGGATGDQVGSVQGRSTALPAGAAFSTGNSDGAHTHPVQHLPTDASHPEVSASHYAKWNSGSADTDSAGGHTHPIGGADADTCPVNVYLNYLIFYGTTS</sequence>
<dbReference type="InterPro" id="IPR011083">
    <property type="entry name" value="Phage_tail_collar_dom"/>
</dbReference>
<name>A0ABW6H7H4_9ACTN</name>
<proteinExistence type="predicted"/>
<dbReference type="Pfam" id="PF07484">
    <property type="entry name" value="Collar"/>
    <property type="match status" value="1"/>
</dbReference>
<accession>A0ABW6H7H4</accession>
<dbReference type="Gene3D" id="3.90.1340.10">
    <property type="entry name" value="Phage tail collar domain"/>
    <property type="match status" value="1"/>
</dbReference>
<reference evidence="3 4" key="1">
    <citation type="submission" date="2024-09" db="EMBL/GenBank/DDBJ databases">
        <title>The Natural Products Discovery Center: Release of the First 8490 Sequenced Strains for Exploring Actinobacteria Biosynthetic Diversity.</title>
        <authorList>
            <person name="Kalkreuter E."/>
            <person name="Kautsar S.A."/>
            <person name="Yang D."/>
            <person name="Bader C.D."/>
            <person name="Teijaro C.N."/>
            <person name="Fluegel L."/>
            <person name="Davis C.M."/>
            <person name="Simpson J.R."/>
            <person name="Lauterbach L."/>
            <person name="Steele A.D."/>
            <person name="Gui C."/>
            <person name="Meng S."/>
            <person name="Li G."/>
            <person name="Viehrig K."/>
            <person name="Ye F."/>
            <person name="Su P."/>
            <person name="Kiefer A.F."/>
            <person name="Nichols A."/>
            <person name="Cepeda A.J."/>
            <person name="Yan W."/>
            <person name="Fan B."/>
            <person name="Jiang Y."/>
            <person name="Adhikari A."/>
            <person name="Zheng C.-J."/>
            <person name="Schuster L."/>
            <person name="Cowan T.M."/>
            <person name="Smanski M.J."/>
            <person name="Chevrette M.G."/>
            <person name="De Carvalho L.P.S."/>
            <person name="Shen B."/>
        </authorList>
    </citation>
    <scope>NUCLEOTIDE SEQUENCE [LARGE SCALE GENOMIC DNA]</scope>
    <source>
        <strain evidence="3 4">NPDC059500</strain>
    </source>
</reference>